<dbReference type="EMBL" id="JBJUIK010000011">
    <property type="protein sequence ID" value="KAL3513267.1"/>
    <property type="molecule type" value="Genomic_DNA"/>
</dbReference>
<sequence>MEFVPDRVTFGLSSLDDDGLSLAPVFSSMLLILVHDFYANATKREERVVSVRGIPVSYSREAINAILGTPIMKQDDYEQYLAARPINHPTITQFLCDEDIPRVEVMQSVRMACFGVDIMPFPYLRPPAELGFNNGGQANQNGTTGQSKTNDAATDVGN</sequence>
<feature type="compositionally biased region" description="Polar residues" evidence="1">
    <location>
        <begin position="147"/>
        <end position="158"/>
    </location>
</feature>
<feature type="region of interest" description="Disordered" evidence="1">
    <location>
        <begin position="132"/>
        <end position="158"/>
    </location>
</feature>
<keyword evidence="3" id="KW-1185">Reference proteome</keyword>
<name>A0ABD2Z182_9GENT</name>
<protein>
    <submittedName>
        <fullName evidence="2">Uncharacterized protein</fullName>
    </submittedName>
</protein>
<dbReference type="AlphaFoldDB" id="A0ABD2Z182"/>
<reference evidence="2 3" key="1">
    <citation type="submission" date="2024-11" db="EMBL/GenBank/DDBJ databases">
        <title>A near-complete genome assembly of Cinchona calisaya.</title>
        <authorList>
            <person name="Lian D.C."/>
            <person name="Zhao X.W."/>
            <person name="Wei L."/>
        </authorList>
    </citation>
    <scope>NUCLEOTIDE SEQUENCE [LARGE SCALE GENOMIC DNA]</scope>
    <source>
        <tissue evidence="2">Nenye</tissue>
    </source>
</reference>
<gene>
    <name evidence="2" type="ORF">ACH5RR_025984</name>
</gene>
<comment type="caution">
    <text evidence="2">The sequence shown here is derived from an EMBL/GenBank/DDBJ whole genome shotgun (WGS) entry which is preliminary data.</text>
</comment>
<evidence type="ECO:0000256" key="1">
    <source>
        <dbReference type="SAM" id="MobiDB-lite"/>
    </source>
</evidence>
<dbReference type="Proteomes" id="UP001630127">
    <property type="component" value="Unassembled WGS sequence"/>
</dbReference>
<proteinExistence type="predicted"/>
<feature type="compositionally biased region" description="Low complexity" evidence="1">
    <location>
        <begin position="135"/>
        <end position="146"/>
    </location>
</feature>
<accession>A0ABD2Z182</accession>
<evidence type="ECO:0000313" key="2">
    <source>
        <dbReference type="EMBL" id="KAL3513267.1"/>
    </source>
</evidence>
<evidence type="ECO:0000313" key="3">
    <source>
        <dbReference type="Proteomes" id="UP001630127"/>
    </source>
</evidence>
<organism evidence="2 3">
    <name type="scientific">Cinchona calisaya</name>
    <dbReference type="NCBI Taxonomy" id="153742"/>
    <lineage>
        <taxon>Eukaryota</taxon>
        <taxon>Viridiplantae</taxon>
        <taxon>Streptophyta</taxon>
        <taxon>Embryophyta</taxon>
        <taxon>Tracheophyta</taxon>
        <taxon>Spermatophyta</taxon>
        <taxon>Magnoliopsida</taxon>
        <taxon>eudicotyledons</taxon>
        <taxon>Gunneridae</taxon>
        <taxon>Pentapetalae</taxon>
        <taxon>asterids</taxon>
        <taxon>lamiids</taxon>
        <taxon>Gentianales</taxon>
        <taxon>Rubiaceae</taxon>
        <taxon>Cinchonoideae</taxon>
        <taxon>Cinchoneae</taxon>
        <taxon>Cinchona</taxon>
    </lineage>
</organism>